<protein>
    <recommendedName>
        <fullName evidence="1">BTB domain-containing protein</fullName>
    </recommendedName>
</protein>
<dbReference type="SMART" id="SM00225">
    <property type="entry name" value="BTB"/>
    <property type="match status" value="1"/>
</dbReference>
<dbReference type="Pfam" id="PF00651">
    <property type="entry name" value="BTB"/>
    <property type="match status" value="1"/>
</dbReference>
<evidence type="ECO:0000313" key="3">
    <source>
        <dbReference type="Proteomes" id="UP001175228"/>
    </source>
</evidence>
<keyword evidence="3" id="KW-1185">Reference proteome</keyword>
<dbReference type="CDD" id="cd18186">
    <property type="entry name" value="BTB_POZ_ZBTB_KLHL-like"/>
    <property type="match status" value="1"/>
</dbReference>
<dbReference type="Proteomes" id="UP001175228">
    <property type="component" value="Unassembled WGS sequence"/>
</dbReference>
<reference evidence="2" key="1">
    <citation type="submission" date="2023-06" db="EMBL/GenBank/DDBJ databases">
        <authorList>
            <consortium name="Lawrence Berkeley National Laboratory"/>
            <person name="Ahrendt S."/>
            <person name="Sahu N."/>
            <person name="Indic B."/>
            <person name="Wong-Bajracharya J."/>
            <person name="Merenyi Z."/>
            <person name="Ke H.-M."/>
            <person name="Monk M."/>
            <person name="Kocsube S."/>
            <person name="Drula E."/>
            <person name="Lipzen A."/>
            <person name="Balint B."/>
            <person name="Henrissat B."/>
            <person name="Andreopoulos B."/>
            <person name="Martin F.M."/>
            <person name="Harder C.B."/>
            <person name="Rigling D."/>
            <person name="Ford K.L."/>
            <person name="Foster G.D."/>
            <person name="Pangilinan J."/>
            <person name="Papanicolaou A."/>
            <person name="Barry K."/>
            <person name="LaButti K."/>
            <person name="Viragh M."/>
            <person name="Koriabine M."/>
            <person name="Yan M."/>
            <person name="Riley R."/>
            <person name="Champramary S."/>
            <person name="Plett K.L."/>
            <person name="Tsai I.J."/>
            <person name="Slot J."/>
            <person name="Sipos G."/>
            <person name="Plett J."/>
            <person name="Nagy L.G."/>
            <person name="Grigoriev I.V."/>
        </authorList>
    </citation>
    <scope>NUCLEOTIDE SEQUENCE</scope>
    <source>
        <strain evidence="2">HWK02</strain>
    </source>
</reference>
<evidence type="ECO:0000313" key="2">
    <source>
        <dbReference type="EMBL" id="KAK0494969.1"/>
    </source>
</evidence>
<organism evidence="2 3">
    <name type="scientific">Armillaria luteobubalina</name>
    <dbReference type="NCBI Taxonomy" id="153913"/>
    <lineage>
        <taxon>Eukaryota</taxon>
        <taxon>Fungi</taxon>
        <taxon>Dikarya</taxon>
        <taxon>Basidiomycota</taxon>
        <taxon>Agaricomycotina</taxon>
        <taxon>Agaricomycetes</taxon>
        <taxon>Agaricomycetidae</taxon>
        <taxon>Agaricales</taxon>
        <taxon>Marasmiineae</taxon>
        <taxon>Physalacriaceae</taxon>
        <taxon>Armillaria</taxon>
    </lineage>
</organism>
<dbReference type="AlphaFoldDB" id="A0AA39US43"/>
<dbReference type="InterPro" id="IPR000210">
    <property type="entry name" value="BTB/POZ_dom"/>
</dbReference>
<feature type="domain" description="BTB" evidence="1">
    <location>
        <begin position="33"/>
        <end position="106"/>
    </location>
</feature>
<dbReference type="SUPFAM" id="SSF54695">
    <property type="entry name" value="POZ domain"/>
    <property type="match status" value="1"/>
</dbReference>
<dbReference type="EMBL" id="JAUEPU010000019">
    <property type="protein sequence ID" value="KAK0494969.1"/>
    <property type="molecule type" value="Genomic_DNA"/>
</dbReference>
<accession>A0AA39US43</accession>
<gene>
    <name evidence="2" type="ORF">EDD18DRAFT_1173258</name>
</gene>
<dbReference type="Gene3D" id="3.30.710.10">
    <property type="entry name" value="Potassium Channel Kv1.1, Chain A"/>
    <property type="match status" value="1"/>
</dbReference>
<dbReference type="InterPro" id="IPR011333">
    <property type="entry name" value="SKP1/BTB/POZ_sf"/>
</dbReference>
<sequence length="265" mass="30389">MSPGSNTYEVLAEPPIISPMASSPSRSLDYYWDTIVLQVEDILFRIPKYQLMGKSEIFDAMLSLPQGSNKPEGSSDDVPIKLENISKFDFEQLLQVLYPKDTVKPPELSIDSWISILRLSSLWRMGDMRSNAIEHLTPRLGSVSPISRILLGRKHSVAHWITSGYSDLAKREDAVSLEEAGKVGLETALLIQHVRESLWKRDHRQLTRGRRHGYYYADYQCIYNCDSDDYSNEVVEEYNSVERAVDLAFREELKYVEDEGDSFKE</sequence>
<name>A0AA39US43_9AGAR</name>
<evidence type="ECO:0000259" key="1">
    <source>
        <dbReference type="PROSITE" id="PS50097"/>
    </source>
</evidence>
<proteinExistence type="predicted"/>
<comment type="caution">
    <text evidence="2">The sequence shown here is derived from an EMBL/GenBank/DDBJ whole genome shotgun (WGS) entry which is preliminary data.</text>
</comment>
<dbReference type="PROSITE" id="PS50097">
    <property type="entry name" value="BTB"/>
    <property type="match status" value="1"/>
</dbReference>